<comment type="caution">
    <text evidence="1">The sequence shown here is derived from an EMBL/GenBank/DDBJ whole genome shotgun (WGS) entry which is preliminary data.</text>
</comment>
<sequence length="333" mass="38491">MEPVKFLMPDFTPNTRLRVFGQDFHVHSSYLKLHSAFFRKFLDSPEKEIVATSSGFIYEWVTKVDEDGTWSLVWAGSAGKFGTVSGVGKFTSDQDAEISAFTIVLQAIYNWPFVIRSPAQLCLATKLADYYCTLPSLSRSLYGAFGRSPDFCNSIRGNIIDLLEVAVKLRNEILYRECMTLLMGPWNHPKYLMIKDKKLKQLAASAHHSICSKILMIQTFVMEETLGEDREVLKDFREQELDAITQNLYRNSDEVSSLCLPLLYRQLTNTHFGHHFAWLLRNHLTLYPAVRVEWGPFRTIAKPGDRDTWCEDYFLCLEIKDDELPWDSNEKDW</sequence>
<dbReference type="EMBL" id="QGMG01000383">
    <property type="protein sequence ID" value="TVY54048.1"/>
    <property type="molecule type" value="Genomic_DNA"/>
</dbReference>
<protein>
    <recommendedName>
        <fullName evidence="3">BTB domain-containing protein</fullName>
    </recommendedName>
</protein>
<proteinExistence type="predicted"/>
<organism evidence="1 2">
    <name type="scientific">Lachnellula cervina</name>
    <dbReference type="NCBI Taxonomy" id="1316786"/>
    <lineage>
        <taxon>Eukaryota</taxon>
        <taxon>Fungi</taxon>
        <taxon>Dikarya</taxon>
        <taxon>Ascomycota</taxon>
        <taxon>Pezizomycotina</taxon>
        <taxon>Leotiomycetes</taxon>
        <taxon>Helotiales</taxon>
        <taxon>Lachnaceae</taxon>
        <taxon>Lachnellula</taxon>
    </lineage>
</organism>
<reference evidence="1 2" key="1">
    <citation type="submission" date="2018-05" db="EMBL/GenBank/DDBJ databases">
        <title>Whole genome sequencing for identification of molecular markers to develop diagnostic detection tools for the regulated plant pathogen Lachnellula willkommii.</title>
        <authorList>
            <person name="Giroux E."/>
            <person name="Bilodeau G."/>
        </authorList>
    </citation>
    <scope>NUCLEOTIDE SEQUENCE [LARGE SCALE GENOMIC DNA]</scope>
    <source>
        <strain evidence="1 2">CBS 625.97</strain>
    </source>
</reference>
<dbReference type="OrthoDB" id="2129688at2759"/>
<evidence type="ECO:0008006" key="3">
    <source>
        <dbReference type="Google" id="ProtNLM"/>
    </source>
</evidence>
<evidence type="ECO:0000313" key="1">
    <source>
        <dbReference type="EMBL" id="TVY54048.1"/>
    </source>
</evidence>
<name>A0A7D8YTS4_9HELO</name>
<keyword evidence="2" id="KW-1185">Reference proteome</keyword>
<dbReference type="AlphaFoldDB" id="A0A7D8YTS4"/>
<dbReference type="Gene3D" id="3.30.710.10">
    <property type="entry name" value="Potassium Channel Kv1.1, Chain A"/>
    <property type="match status" value="1"/>
</dbReference>
<dbReference type="Proteomes" id="UP000481288">
    <property type="component" value="Unassembled WGS sequence"/>
</dbReference>
<accession>A0A7D8YTS4</accession>
<dbReference type="InterPro" id="IPR011333">
    <property type="entry name" value="SKP1/BTB/POZ_sf"/>
</dbReference>
<evidence type="ECO:0000313" key="2">
    <source>
        <dbReference type="Proteomes" id="UP000481288"/>
    </source>
</evidence>
<gene>
    <name evidence="1" type="ORF">LCER1_G004656</name>
</gene>